<dbReference type="HAMAP" id="MF_00528">
    <property type="entry name" value="Maf"/>
    <property type="match status" value="1"/>
</dbReference>
<dbReference type="PANTHER" id="PTHR43213">
    <property type="entry name" value="BIFUNCTIONAL DTTP/UTP PYROPHOSPHATASE/METHYLTRANSFERASE PROTEIN-RELATED"/>
    <property type="match status" value="1"/>
</dbReference>
<dbReference type="OrthoDB" id="9807767at2"/>
<keyword evidence="4" id="KW-0963">Cytoplasm</keyword>
<dbReference type="RefSeq" id="WP_147014939.1">
    <property type="nucleotide sequence ID" value="NZ_VORB01000008.1"/>
</dbReference>
<reference evidence="5 6" key="1">
    <citation type="submission" date="2019-08" db="EMBL/GenBank/DDBJ databases">
        <title>Genome of Luteibaculum oceani JCM 18817.</title>
        <authorList>
            <person name="Bowman J.P."/>
        </authorList>
    </citation>
    <scope>NUCLEOTIDE SEQUENCE [LARGE SCALE GENOMIC DNA]</scope>
    <source>
        <strain evidence="5 6">JCM 18817</strain>
    </source>
</reference>
<gene>
    <name evidence="5" type="primary">maf</name>
    <name evidence="5" type="ORF">FRX97_09300</name>
</gene>
<evidence type="ECO:0000256" key="3">
    <source>
        <dbReference type="ARBA" id="ARBA00023080"/>
    </source>
</evidence>
<dbReference type="InterPro" id="IPR029001">
    <property type="entry name" value="ITPase-like_fam"/>
</dbReference>
<dbReference type="PIRSF" id="PIRSF006305">
    <property type="entry name" value="Maf"/>
    <property type="match status" value="1"/>
</dbReference>
<name>A0A5C6UXT0_9FLAO</name>
<comment type="subcellular location">
    <subcellularLocation>
        <location evidence="4">Cytoplasm</location>
    </subcellularLocation>
</comment>
<feature type="active site" description="Proton acceptor" evidence="4">
    <location>
        <position position="76"/>
    </location>
</feature>
<feature type="site" description="Important for substrate specificity" evidence="4">
    <location>
        <position position="160"/>
    </location>
</feature>
<organism evidence="5 6">
    <name type="scientific">Luteibaculum oceani</name>
    <dbReference type="NCBI Taxonomy" id="1294296"/>
    <lineage>
        <taxon>Bacteria</taxon>
        <taxon>Pseudomonadati</taxon>
        <taxon>Bacteroidota</taxon>
        <taxon>Flavobacteriia</taxon>
        <taxon>Flavobacteriales</taxon>
        <taxon>Luteibaculaceae</taxon>
        <taxon>Luteibaculum</taxon>
    </lineage>
</organism>
<evidence type="ECO:0000256" key="2">
    <source>
        <dbReference type="ARBA" id="ARBA00022801"/>
    </source>
</evidence>
<dbReference type="Proteomes" id="UP000321168">
    <property type="component" value="Unassembled WGS sequence"/>
</dbReference>
<comment type="function">
    <text evidence="4">Nucleoside triphosphate pyrophosphatase that hydrolyzes dTTP and UTP. May have a dual role in cell division arrest and in preventing the incorporation of modified nucleotides into cellular nucleic acids.</text>
</comment>
<comment type="catalytic activity">
    <reaction evidence="4">
        <text>dTTP + H2O = dTMP + diphosphate + H(+)</text>
        <dbReference type="Rhea" id="RHEA:28534"/>
        <dbReference type="ChEBI" id="CHEBI:15377"/>
        <dbReference type="ChEBI" id="CHEBI:15378"/>
        <dbReference type="ChEBI" id="CHEBI:33019"/>
        <dbReference type="ChEBI" id="CHEBI:37568"/>
        <dbReference type="ChEBI" id="CHEBI:63528"/>
        <dbReference type="EC" id="3.6.1.9"/>
    </reaction>
</comment>
<proteinExistence type="inferred from homology"/>
<comment type="caution">
    <text evidence="4">Lacks conserved residue(s) required for the propagation of feature annotation.</text>
</comment>
<dbReference type="GO" id="GO:0005737">
    <property type="term" value="C:cytoplasm"/>
    <property type="evidence" value="ECO:0007669"/>
    <property type="project" value="UniProtKB-SubCell"/>
</dbReference>
<feature type="site" description="Important for substrate specificity" evidence="4">
    <location>
        <position position="77"/>
    </location>
</feature>
<keyword evidence="3 4" id="KW-0546">Nucleotide metabolism</keyword>
<evidence type="ECO:0000256" key="4">
    <source>
        <dbReference type="HAMAP-Rule" id="MF_00528"/>
    </source>
</evidence>
<dbReference type="NCBIfam" id="TIGR00172">
    <property type="entry name" value="maf"/>
    <property type="match status" value="1"/>
</dbReference>
<evidence type="ECO:0000313" key="6">
    <source>
        <dbReference type="Proteomes" id="UP000321168"/>
    </source>
</evidence>
<dbReference type="PANTHER" id="PTHR43213:SF5">
    <property type="entry name" value="BIFUNCTIONAL DTTP_UTP PYROPHOSPHATASE_METHYLTRANSFERASE PROTEIN-RELATED"/>
    <property type="match status" value="1"/>
</dbReference>
<dbReference type="InterPro" id="IPR003697">
    <property type="entry name" value="Maf-like"/>
</dbReference>
<dbReference type="EMBL" id="VORB01000008">
    <property type="protein sequence ID" value="TXC77051.1"/>
    <property type="molecule type" value="Genomic_DNA"/>
</dbReference>
<comment type="cofactor">
    <cofactor evidence="1 4">
        <name>a divalent metal cation</name>
        <dbReference type="ChEBI" id="CHEBI:60240"/>
    </cofactor>
</comment>
<dbReference type="SUPFAM" id="SSF52972">
    <property type="entry name" value="ITPase-like"/>
    <property type="match status" value="1"/>
</dbReference>
<feature type="site" description="Important for substrate specificity" evidence="4">
    <location>
        <position position="19"/>
    </location>
</feature>
<protein>
    <recommendedName>
        <fullName evidence="4">dTTP/UTP pyrophosphatase</fullName>
        <shortName evidence="4">dTTPase/UTPase</shortName>
        <ecNumber evidence="4">3.6.1.9</ecNumber>
    </recommendedName>
    <alternativeName>
        <fullName evidence="4">Nucleoside triphosphate pyrophosphatase</fullName>
    </alternativeName>
    <alternativeName>
        <fullName evidence="4">Nucleotide pyrophosphatase</fullName>
        <shortName evidence="4">Nucleotide PPase</shortName>
    </alternativeName>
</protein>
<keyword evidence="6" id="KW-1185">Reference proteome</keyword>
<keyword evidence="2 4" id="KW-0378">Hydrolase</keyword>
<dbReference type="Gene3D" id="3.90.950.10">
    <property type="match status" value="1"/>
</dbReference>
<dbReference type="EC" id="3.6.1.9" evidence="4"/>
<comment type="similarity">
    <text evidence="4">Belongs to the Maf family. YhdE subfamily.</text>
</comment>
<dbReference type="GO" id="GO:0036218">
    <property type="term" value="F:dTTP diphosphatase activity"/>
    <property type="evidence" value="ECO:0007669"/>
    <property type="project" value="RHEA"/>
</dbReference>
<dbReference type="Pfam" id="PF02545">
    <property type="entry name" value="Maf"/>
    <property type="match status" value="1"/>
</dbReference>
<sequence length="198" mass="22117">MNKPFLPKLKIVLGSKSPRRKELLTQLGLNVRVEAMGVEETYPEELSPEEVVLFLAAKKAEAYKSFGPNEVLITSDTIVVRKDEILGKPKDLEDAGKMLHRLSDASHNVYTAVCINAFGLIRRSVVVKTKVHFKALQQSEIDYYLKNGKPLDKAGAYGIQEWIGMVAVEKIEGSYYNVVGLPVQEVVKILEEINDSID</sequence>
<evidence type="ECO:0000256" key="1">
    <source>
        <dbReference type="ARBA" id="ARBA00001968"/>
    </source>
</evidence>
<dbReference type="CDD" id="cd00555">
    <property type="entry name" value="Maf"/>
    <property type="match status" value="1"/>
</dbReference>
<dbReference type="GO" id="GO:0009117">
    <property type="term" value="P:nucleotide metabolic process"/>
    <property type="evidence" value="ECO:0007669"/>
    <property type="project" value="UniProtKB-KW"/>
</dbReference>
<dbReference type="GO" id="GO:0036221">
    <property type="term" value="F:UTP diphosphatase activity"/>
    <property type="evidence" value="ECO:0007669"/>
    <property type="project" value="RHEA"/>
</dbReference>
<comment type="catalytic activity">
    <reaction evidence="4">
        <text>UTP + H2O = UMP + diphosphate + H(+)</text>
        <dbReference type="Rhea" id="RHEA:29395"/>
        <dbReference type="ChEBI" id="CHEBI:15377"/>
        <dbReference type="ChEBI" id="CHEBI:15378"/>
        <dbReference type="ChEBI" id="CHEBI:33019"/>
        <dbReference type="ChEBI" id="CHEBI:46398"/>
        <dbReference type="ChEBI" id="CHEBI:57865"/>
        <dbReference type="EC" id="3.6.1.9"/>
    </reaction>
</comment>
<evidence type="ECO:0000313" key="5">
    <source>
        <dbReference type="EMBL" id="TXC77051.1"/>
    </source>
</evidence>
<accession>A0A5C6UXT0</accession>
<comment type="caution">
    <text evidence="5">The sequence shown here is derived from an EMBL/GenBank/DDBJ whole genome shotgun (WGS) entry which is preliminary data.</text>
</comment>
<dbReference type="AlphaFoldDB" id="A0A5C6UXT0"/>